<dbReference type="PATRIC" id="fig|394096.3.peg.853"/>
<dbReference type="Gene3D" id="3.90.1720.10">
    <property type="entry name" value="endopeptidase domain like (from Nostoc punctiforme)"/>
    <property type="match status" value="1"/>
</dbReference>
<dbReference type="EMBL" id="JMCB01000002">
    <property type="protein sequence ID" value="KFE71074.1"/>
    <property type="molecule type" value="Genomic_DNA"/>
</dbReference>
<evidence type="ECO:0000313" key="4">
    <source>
        <dbReference type="EMBL" id="KFE71074.1"/>
    </source>
</evidence>
<keyword evidence="5" id="KW-1185">Reference proteome</keyword>
<dbReference type="InterPro" id="IPR007921">
    <property type="entry name" value="CHAP_dom"/>
</dbReference>
<feature type="domain" description="Peptidase C51" evidence="3">
    <location>
        <begin position="91"/>
        <end position="180"/>
    </location>
</feature>
<dbReference type="AlphaFoldDB" id="A0A085WTR1"/>
<reference evidence="4 5" key="1">
    <citation type="submission" date="2014-04" db="EMBL/GenBank/DDBJ databases">
        <title>Genome assembly of Hyalangium minutum DSM 14724.</title>
        <authorList>
            <person name="Sharma G."/>
            <person name="Subramanian S."/>
        </authorList>
    </citation>
    <scope>NUCLEOTIDE SEQUENCE [LARGE SCALE GENOMIC DNA]</scope>
    <source>
        <strain evidence="4 5">DSM 14724</strain>
    </source>
</reference>
<dbReference type="Pfam" id="PF05257">
    <property type="entry name" value="CHAP"/>
    <property type="match status" value="1"/>
</dbReference>
<keyword evidence="2" id="KW-0732">Signal</keyword>
<name>A0A085WTR1_9BACT</name>
<protein>
    <recommendedName>
        <fullName evidence="3">Peptidase C51 domain-containing protein</fullName>
    </recommendedName>
</protein>
<dbReference type="STRING" id="394096.DB31_3204"/>
<evidence type="ECO:0000256" key="2">
    <source>
        <dbReference type="SAM" id="SignalP"/>
    </source>
</evidence>
<dbReference type="RefSeq" id="WP_083968004.1">
    <property type="nucleotide sequence ID" value="NZ_JMCB01000002.1"/>
</dbReference>
<feature type="signal peptide" evidence="2">
    <location>
        <begin position="1"/>
        <end position="23"/>
    </location>
</feature>
<dbReference type="OrthoDB" id="9790543at2"/>
<organism evidence="4 5">
    <name type="scientific">Hyalangium minutum</name>
    <dbReference type="NCBI Taxonomy" id="394096"/>
    <lineage>
        <taxon>Bacteria</taxon>
        <taxon>Pseudomonadati</taxon>
        <taxon>Myxococcota</taxon>
        <taxon>Myxococcia</taxon>
        <taxon>Myxococcales</taxon>
        <taxon>Cystobacterineae</taxon>
        <taxon>Archangiaceae</taxon>
        <taxon>Hyalangium</taxon>
    </lineage>
</organism>
<comment type="caution">
    <text evidence="4">The sequence shown here is derived from an EMBL/GenBank/DDBJ whole genome shotgun (WGS) entry which is preliminary data.</text>
</comment>
<evidence type="ECO:0000259" key="3">
    <source>
        <dbReference type="Pfam" id="PF05257"/>
    </source>
</evidence>
<gene>
    <name evidence="4" type="ORF">DB31_3204</name>
</gene>
<dbReference type="InterPro" id="IPR038765">
    <property type="entry name" value="Papain-like_cys_pep_sf"/>
</dbReference>
<feature type="region of interest" description="Disordered" evidence="1">
    <location>
        <begin position="22"/>
        <end position="63"/>
    </location>
</feature>
<dbReference type="SUPFAM" id="SSF54001">
    <property type="entry name" value="Cysteine proteinases"/>
    <property type="match status" value="1"/>
</dbReference>
<accession>A0A085WTR1</accession>
<evidence type="ECO:0000313" key="5">
    <source>
        <dbReference type="Proteomes" id="UP000028725"/>
    </source>
</evidence>
<feature type="chain" id="PRO_5001800074" description="Peptidase C51 domain-containing protein" evidence="2">
    <location>
        <begin position="24"/>
        <end position="247"/>
    </location>
</feature>
<evidence type="ECO:0000256" key="1">
    <source>
        <dbReference type="SAM" id="MobiDB-lite"/>
    </source>
</evidence>
<sequence>MLRLLAVLAVWGPLVWSAPQAHAAGKKPSPVAQKPGTTPGAASTKMRSAPPSRPRSASRASRELGARIATRASRLVGVTSLRKVDTSVPDDCTGVVRLAYESVGIELMTGIGRAGDNGVTHIYQRARSVGALHKSRPQPGDLVFFRETYDRDRDGRRDDGLTHVAVVERVEADGTVTFVHRGSKGVARSRMNLSAPKVHRARGSNAVVNDYLRQASQGRRAYLTGELFAGFASPGPLAQANTASARR</sequence>
<dbReference type="Proteomes" id="UP000028725">
    <property type="component" value="Unassembled WGS sequence"/>
</dbReference>
<proteinExistence type="predicted"/>
<feature type="compositionally biased region" description="Low complexity" evidence="1">
    <location>
        <begin position="47"/>
        <end position="59"/>
    </location>
</feature>